<feature type="domain" description="EamA" evidence="8">
    <location>
        <begin position="152"/>
        <end position="287"/>
    </location>
</feature>
<feature type="transmembrane region" description="Helical" evidence="7">
    <location>
        <begin position="181"/>
        <end position="201"/>
    </location>
</feature>
<dbReference type="Gene3D" id="1.10.3730.20">
    <property type="match status" value="1"/>
</dbReference>
<proteinExistence type="inferred from homology"/>
<protein>
    <submittedName>
        <fullName evidence="9">EamA-like transporter family protein</fullName>
    </submittedName>
</protein>
<feature type="transmembrane region" description="Helical" evidence="7">
    <location>
        <begin position="147"/>
        <end position="169"/>
    </location>
</feature>
<evidence type="ECO:0000259" key="8">
    <source>
        <dbReference type="Pfam" id="PF00892"/>
    </source>
</evidence>
<name>A0A167T2L9_9BACL</name>
<dbReference type="Pfam" id="PF00892">
    <property type="entry name" value="EamA"/>
    <property type="match status" value="2"/>
</dbReference>
<accession>A0A167T2L9</accession>
<feature type="transmembrane region" description="Helical" evidence="7">
    <location>
        <begin position="248"/>
        <end position="265"/>
    </location>
</feature>
<feature type="transmembrane region" description="Helical" evidence="7">
    <location>
        <begin position="30"/>
        <end position="53"/>
    </location>
</feature>
<dbReference type="InterPro" id="IPR000620">
    <property type="entry name" value="EamA_dom"/>
</dbReference>
<keyword evidence="10" id="KW-1185">Reference proteome</keyword>
<dbReference type="Proteomes" id="UP000076865">
    <property type="component" value="Chromosome"/>
</dbReference>
<evidence type="ECO:0000256" key="5">
    <source>
        <dbReference type="ARBA" id="ARBA00022989"/>
    </source>
</evidence>
<feature type="domain" description="EamA" evidence="8">
    <location>
        <begin position="5"/>
        <end position="137"/>
    </location>
</feature>
<evidence type="ECO:0000256" key="4">
    <source>
        <dbReference type="ARBA" id="ARBA00022692"/>
    </source>
</evidence>
<dbReference type="GO" id="GO:0005886">
    <property type="term" value="C:plasma membrane"/>
    <property type="evidence" value="ECO:0007669"/>
    <property type="project" value="UniProtKB-SubCell"/>
</dbReference>
<evidence type="ECO:0000313" key="10">
    <source>
        <dbReference type="Proteomes" id="UP000076865"/>
    </source>
</evidence>
<feature type="transmembrane region" description="Helical" evidence="7">
    <location>
        <begin position="92"/>
        <end position="111"/>
    </location>
</feature>
<evidence type="ECO:0000256" key="6">
    <source>
        <dbReference type="ARBA" id="ARBA00023136"/>
    </source>
</evidence>
<dbReference type="KEGG" id="aamy:GFC30_2169"/>
<dbReference type="InterPro" id="IPR037185">
    <property type="entry name" value="EmrE-like"/>
</dbReference>
<dbReference type="RefSeq" id="WP_084256303.1">
    <property type="nucleotide sequence ID" value="NZ_CP015438.1"/>
</dbReference>
<dbReference type="SUPFAM" id="SSF103481">
    <property type="entry name" value="Multidrug resistance efflux transporter EmrE"/>
    <property type="match status" value="2"/>
</dbReference>
<keyword evidence="6 7" id="KW-0472">Membrane</keyword>
<reference evidence="9 10" key="1">
    <citation type="journal article" date="2006" name="Syst. Appl. Microbiol.">
        <title>Anoxybacillus amylolyticus sp. nov., a thermophilic amylase producing bacterium isolated from Mount Rittmann (Antarctica).</title>
        <authorList>
            <person name="Poli A."/>
            <person name="Esposito E."/>
            <person name="Lama L."/>
            <person name="Orlando P."/>
            <person name="Nicolaus G."/>
            <person name="de Appolonia F."/>
            <person name="Gambacorta A."/>
            <person name="Nicolaus B."/>
        </authorList>
    </citation>
    <scope>NUCLEOTIDE SEQUENCE [LARGE SCALE GENOMIC DNA]</scope>
    <source>
        <strain evidence="9 10">DSM 15939</strain>
    </source>
</reference>
<keyword evidence="4 7" id="KW-0812">Transmembrane</keyword>
<feature type="transmembrane region" description="Helical" evidence="7">
    <location>
        <begin position="271"/>
        <end position="291"/>
    </location>
</feature>
<sequence>MRMVLLAYFVMCLIFGTTFLAIKIGLQEGWTPYFSAGFRFFLAGFLVVVYGLVTKQFAFPTKKQLVPFLLTGLCMTGMTFGTLYWAEQYIPSSFAALLSATGPLFVTLLHAKIEKSKITRVQFVGLGLGFLGIVLLTFPSLSVQFHLVWLLACAVVIIGESFYAFATVYSKKVLKQGISSLMLNGYQMLFGGLSLLIVSFFVEKPNLSTINGIGWLSLLYLVIIGSVVGHGLYYWLLQKTNPSFPATWLYVSPFLSLVLDIVVQGEKIHLLSMLGGIVILTGVYVMNQHIVKTAFLKKEKKMVS</sequence>
<feature type="transmembrane region" description="Helical" evidence="7">
    <location>
        <begin position="123"/>
        <end position="141"/>
    </location>
</feature>
<feature type="transmembrane region" description="Helical" evidence="7">
    <location>
        <begin position="65"/>
        <end position="86"/>
    </location>
</feature>
<evidence type="ECO:0000256" key="7">
    <source>
        <dbReference type="SAM" id="Phobius"/>
    </source>
</evidence>
<comment type="similarity">
    <text evidence="2">Belongs to the EamA transporter family.</text>
</comment>
<dbReference type="InterPro" id="IPR050638">
    <property type="entry name" value="AA-Vitamin_Transporters"/>
</dbReference>
<dbReference type="EMBL" id="CP015438">
    <property type="protein sequence ID" value="ANB59357.1"/>
    <property type="molecule type" value="Genomic_DNA"/>
</dbReference>
<keyword evidence="3" id="KW-1003">Cell membrane</keyword>
<organism evidence="9 10">
    <name type="scientific">Anoxybacteroides amylolyticum</name>
    <dbReference type="NCBI Taxonomy" id="294699"/>
    <lineage>
        <taxon>Bacteria</taxon>
        <taxon>Bacillati</taxon>
        <taxon>Bacillota</taxon>
        <taxon>Bacilli</taxon>
        <taxon>Bacillales</taxon>
        <taxon>Anoxybacillaceae</taxon>
        <taxon>Anoxybacteroides</taxon>
    </lineage>
</organism>
<evidence type="ECO:0000256" key="1">
    <source>
        <dbReference type="ARBA" id="ARBA00004651"/>
    </source>
</evidence>
<comment type="subcellular location">
    <subcellularLocation>
        <location evidence="1">Cell membrane</location>
        <topology evidence="1">Multi-pass membrane protein</topology>
    </subcellularLocation>
</comment>
<gene>
    <name evidence="9" type="ORF">GFC30_2169</name>
</gene>
<dbReference type="AlphaFoldDB" id="A0A167T2L9"/>
<dbReference type="PANTHER" id="PTHR32322:SF18">
    <property type="entry name" value="S-ADENOSYLMETHIONINE_S-ADENOSYLHOMOCYSTEINE TRANSPORTER"/>
    <property type="match status" value="1"/>
</dbReference>
<keyword evidence="5 7" id="KW-1133">Transmembrane helix</keyword>
<evidence type="ECO:0000313" key="9">
    <source>
        <dbReference type="EMBL" id="ANB59357.1"/>
    </source>
</evidence>
<evidence type="ECO:0000256" key="2">
    <source>
        <dbReference type="ARBA" id="ARBA00007362"/>
    </source>
</evidence>
<dbReference type="OrthoDB" id="9812547at2"/>
<feature type="transmembrane region" description="Helical" evidence="7">
    <location>
        <begin position="213"/>
        <end position="236"/>
    </location>
</feature>
<dbReference type="PATRIC" id="fig|294699.3.peg.2237"/>
<dbReference type="PANTHER" id="PTHR32322">
    <property type="entry name" value="INNER MEMBRANE TRANSPORTER"/>
    <property type="match status" value="1"/>
</dbReference>
<evidence type="ECO:0000256" key="3">
    <source>
        <dbReference type="ARBA" id="ARBA00022475"/>
    </source>
</evidence>